<comment type="caution">
    <text evidence="7">The sequence shown here is derived from an EMBL/GenBank/DDBJ whole genome shotgun (WGS) entry which is preliminary data.</text>
</comment>
<dbReference type="PANTHER" id="PTHR33931:SF2">
    <property type="entry name" value="HOLIN-LIKE PROTEIN CIDA"/>
    <property type="match status" value="1"/>
</dbReference>
<dbReference type="InterPro" id="IPR005538">
    <property type="entry name" value="LrgA/CidA"/>
</dbReference>
<dbReference type="RefSeq" id="WP_380858786.1">
    <property type="nucleotide sequence ID" value="NZ_JBHRXV010000004.1"/>
</dbReference>
<name>A0ABV7X830_9SPHN</name>
<evidence type="ECO:0000313" key="7">
    <source>
        <dbReference type="EMBL" id="MFC3712261.1"/>
    </source>
</evidence>
<evidence type="ECO:0000256" key="4">
    <source>
        <dbReference type="ARBA" id="ARBA00022989"/>
    </source>
</evidence>
<keyword evidence="2" id="KW-1003">Cell membrane</keyword>
<accession>A0ABV7X830</accession>
<sequence length="124" mass="12978">MGDDEPTRAEGRAVYAAGFAALILLWMAGEIIAALADIDVPGSIIGLGAYLLLMKLSPAFASWTLPAARLFTRFLGALIVPAAVGLAAFAPFLIEVAPRLILVLVISTVFTGVTTALLYAGFKR</sequence>
<feature type="transmembrane region" description="Helical" evidence="6">
    <location>
        <begin position="12"/>
        <end position="36"/>
    </location>
</feature>
<dbReference type="Pfam" id="PF03788">
    <property type="entry name" value="LrgA"/>
    <property type="match status" value="1"/>
</dbReference>
<gene>
    <name evidence="7" type="ORF">ACFOMD_06750</name>
</gene>
<evidence type="ECO:0000256" key="5">
    <source>
        <dbReference type="ARBA" id="ARBA00023136"/>
    </source>
</evidence>
<evidence type="ECO:0000256" key="1">
    <source>
        <dbReference type="ARBA" id="ARBA00004651"/>
    </source>
</evidence>
<evidence type="ECO:0000313" key="8">
    <source>
        <dbReference type="Proteomes" id="UP001595615"/>
    </source>
</evidence>
<proteinExistence type="predicted"/>
<feature type="transmembrane region" description="Helical" evidence="6">
    <location>
        <begin position="42"/>
        <end position="62"/>
    </location>
</feature>
<keyword evidence="4 6" id="KW-1133">Transmembrane helix</keyword>
<evidence type="ECO:0000256" key="3">
    <source>
        <dbReference type="ARBA" id="ARBA00022692"/>
    </source>
</evidence>
<dbReference type="EMBL" id="JBHRXV010000004">
    <property type="protein sequence ID" value="MFC3712261.1"/>
    <property type="molecule type" value="Genomic_DNA"/>
</dbReference>
<keyword evidence="3 6" id="KW-0812">Transmembrane</keyword>
<comment type="subcellular location">
    <subcellularLocation>
        <location evidence="1">Cell membrane</location>
        <topology evidence="1">Multi-pass membrane protein</topology>
    </subcellularLocation>
</comment>
<keyword evidence="8" id="KW-1185">Reference proteome</keyword>
<reference evidence="8" key="1">
    <citation type="journal article" date="2019" name="Int. J. Syst. Evol. Microbiol.">
        <title>The Global Catalogue of Microorganisms (GCM) 10K type strain sequencing project: providing services to taxonomists for standard genome sequencing and annotation.</title>
        <authorList>
            <consortium name="The Broad Institute Genomics Platform"/>
            <consortium name="The Broad Institute Genome Sequencing Center for Infectious Disease"/>
            <person name="Wu L."/>
            <person name="Ma J."/>
        </authorList>
    </citation>
    <scope>NUCLEOTIDE SEQUENCE [LARGE SCALE GENOMIC DNA]</scope>
    <source>
        <strain evidence="8">KCTC 42644</strain>
    </source>
</reference>
<feature type="transmembrane region" description="Helical" evidence="6">
    <location>
        <begin position="100"/>
        <end position="122"/>
    </location>
</feature>
<evidence type="ECO:0000256" key="2">
    <source>
        <dbReference type="ARBA" id="ARBA00022475"/>
    </source>
</evidence>
<protein>
    <submittedName>
        <fullName evidence="7">CidA/LrgA family protein</fullName>
    </submittedName>
</protein>
<dbReference type="Proteomes" id="UP001595615">
    <property type="component" value="Unassembled WGS sequence"/>
</dbReference>
<organism evidence="7 8">
    <name type="scientific">Sphingoaurantiacus capsulatus</name>
    <dbReference type="NCBI Taxonomy" id="1771310"/>
    <lineage>
        <taxon>Bacteria</taxon>
        <taxon>Pseudomonadati</taxon>
        <taxon>Pseudomonadota</taxon>
        <taxon>Alphaproteobacteria</taxon>
        <taxon>Sphingomonadales</taxon>
        <taxon>Sphingosinicellaceae</taxon>
        <taxon>Sphingoaurantiacus</taxon>
    </lineage>
</organism>
<keyword evidence="5 6" id="KW-0472">Membrane</keyword>
<evidence type="ECO:0000256" key="6">
    <source>
        <dbReference type="SAM" id="Phobius"/>
    </source>
</evidence>
<dbReference type="PANTHER" id="PTHR33931">
    <property type="entry name" value="HOLIN-LIKE PROTEIN CIDA-RELATED"/>
    <property type="match status" value="1"/>
</dbReference>
<feature type="transmembrane region" description="Helical" evidence="6">
    <location>
        <begin position="74"/>
        <end position="94"/>
    </location>
</feature>